<dbReference type="SUPFAM" id="SSF53597">
    <property type="entry name" value="Dihydrofolate reductase-like"/>
    <property type="match status" value="1"/>
</dbReference>
<dbReference type="GO" id="GO:0046452">
    <property type="term" value="P:dihydrofolate metabolic process"/>
    <property type="evidence" value="ECO:0007669"/>
    <property type="project" value="TreeGrafter"/>
</dbReference>
<dbReference type="PROSITE" id="PS00075">
    <property type="entry name" value="DHFR_1"/>
    <property type="match status" value="1"/>
</dbReference>
<dbReference type="EC" id="1.5.1.3" evidence="3 7"/>
<dbReference type="PANTHER" id="PTHR48069">
    <property type="entry name" value="DIHYDROFOLATE REDUCTASE"/>
    <property type="match status" value="1"/>
</dbReference>
<dbReference type="OrthoDB" id="9804315at2"/>
<dbReference type="PROSITE" id="PS51330">
    <property type="entry name" value="DHFR_2"/>
    <property type="match status" value="1"/>
</dbReference>
<dbReference type="GO" id="GO:0046655">
    <property type="term" value="P:folic acid metabolic process"/>
    <property type="evidence" value="ECO:0007669"/>
    <property type="project" value="TreeGrafter"/>
</dbReference>
<dbReference type="Pfam" id="PF00186">
    <property type="entry name" value="DHFR_1"/>
    <property type="match status" value="1"/>
</dbReference>
<dbReference type="Proteomes" id="UP000250462">
    <property type="component" value="Unassembled WGS sequence"/>
</dbReference>
<gene>
    <name evidence="10" type="ORF">DPM12_07220</name>
</gene>
<organism evidence="10 11">
    <name type="scientific">Phytoactinopolyspora halophila</name>
    <dbReference type="NCBI Taxonomy" id="1981511"/>
    <lineage>
        <taxon>Bacteria</taxon>
        <taxon>Bacillati</taxon>
        <taxon>Actinomycetota</taxon>
        <taxon>Actinomycetes</taxon>
        <taxon>Jiangellales</taxon>
        <taxon>Jiangellaceae</taxon>
        <taxon>Phytoactinopolyspora</taxon>
    </lineage>
</organism>
<dbReference type="GO" id="GO:0050661">
    <property type="term" value="F:NADP binding"/>
    <property type="evidence" value="ECO:0007669"/>
    <property type="project" value="InterPro"/>
</dbReference>
<dbReference type="GO" id="GO:0006730">
    <property type="term" value="P:one-carbon metabolic process"/>
    <property type="evidence" value="ECO:0007669"/>
    <property type="project" value="UniProtKB-KW"/>
</dbReference>
<evidence type="ECO:0000256" key="4">
    <source>
        <dbReference type="ARBA" id="ARBA00022563"/>
    </source>
</evidence>
<evidence type="ECO:0000256" key="6">
    <source>
        <dbReference type="ARBA" id="ARBA00023002"/>
    </source>
</evidence>
<dbReference type="GO" id="GO:0004146">
    <property type="term" value="F:dihydrofolate reductase activity"/>
    <property type="evidence" value="ECO:0007669"/>
    <property type="project" value="UniProtKB-EC"/>
</dbReference>
<evidence type="ECO:0000256" key="8">
    <source>
        <dbReference type="RuleBase" id="RU004474"/>
    </source>
</evidence>
<evidence type="ECO:0000256" key="1">
    <source>
        <dbReference type="ARBA" id="ARBA00004903"/>
    </source>
</evidence>
<dbReference type="InterPro" id="IPR017925">
    <property type="entry name" value="DHFR_CS"/>
</dbReference>
<comment type="caution">
    <text evidence="10">The sequence shown here is derived from an EMBL/GenBank/DDBJ whole genome shotgun (WGS) entry which is preliminary data.</text>
</comment>
<dbReference type="Gene3D" id="3.40.430.10">
    <property type="entry name" value="Dihydrofolate Reductase, subunit A"/>
    <property type="match status" value="1"/>
</dbReference>
<dbReference type="PANTHER" id="PTHR48069:SF3">
    <property type="entry name" value="DIHYDROFOLATE REDUCTASE"/>
    <property type="match status" value="1"/>
</dbReference>
<dbReference type="PRINTS" id="PR00070">
    <property type="entry name" value="DHFR"/>
</dbReference>
<evidence type="ECO:0000256" key="2">
    <source>
        <dbReference type="ARBA" id="ARBA00009539"/>
    </source>
</evidence>
<evidence type="ECO:0000313" key="10">
    <source>
        <dbReference type="EMBL" id="RAW16410.1"/>
    </source>
</evidence>
<dbReference type="GO" id="GO:0046654">
    <property type="term" value="P:tetrahydrofolate biosynthetic process"/>
    <property type="evidence" value="ECO:0007669"/>
    <property type="project" value="UniProtKB-UniPathway"/>
</dbReference>
<evidence type="ECO:0000256" key="3">
    <source>
        <dbReference type="ARBA" id="ARBA00012856"/>
    </source>
</evidence>
<dbReference type="UniPathway" id="UPA00077">
    <property type="reaction ID" value="UER00158"/>
</dbReference>
<evidence type="ECO:0000256" key="5">
    <source>
        <dbReference type="ARBA" id="ARBA00022857"/>
    </source>
</evidence>
<reference evidence="10 11" key="1">
    <citation type="submission" date="2018-06" db="EMBL/GenBank/DDBJ databases">
        <title>Phytoactinopolyspora halophila sp. nov., a novel halophilic actinomycete isolated from a saline soil in China.</title>
        <authorList>
            <person name="Tang S.-K."/>
        </authorList>
    </citation>
    <scope>NUCLEOTIDE SEQUENCE [LARGE SCALE GENOMIC DNA]</scope>
    <source>
        <strain evidence="10 11">YIM 96934</strain>
    </source>
</reference>
<proteinExistence type="inferred from homology"/>
<keyword evidence="11" id="KW-1185">Reference proteome</keyword>
<comment type="pathway">
    <text evidence="1 7">Cofactor biosynthesis; tetrahydrofolate biosynthesis; 5,6,7,8-tetrahydrofolate from 7,8-dihydrofolate: step 1/1.</text>
</comment>
<feature type="domain" description="DHFR" evidence="9">
    <location>
        <begin position="2"/>
        <end position="165"/>
    </location>
</feature>
<dbReference type="InterPro" id="IPR024072">
    <property type="entry name" value="DHFR-like_dom_sf"/>
</dbReference>
<accession>A0A329QVF8</accession>
<evidence type="ECO:0000256" key="7">
    <source>
        <dbReference type="PIRNR" id="PIRNR000194"/>
    </source>
</evidence>
<comment type="similarity">
    <text evidence="2 7 8">Belongs to the dihydrofolate reductase family.</text>
</comment>
<evidence type="ECO:0000259" key="9">
    <source>
        <dbReference type="PROSITE" id="PS51330"/>
    </source>
</evidence>
<comment type="catalytic activity">
    <reaction evidence="7">
        <text>(6S)-5,6,7,8-tetrahydrofolate + NADP(+) = 7,8-dihydrofolate + NADPH + H(+)</text>
        <dbReference type="Rhea" id="RHEA:15009"/>
        <dbReference type="ChEBI" id="CHEBI:15378"/>
        <dbReference type="ChEBI" id="CHEBI:57451"/>
        <dbReference type="ChEBI" id="CHEBI:57453"/>
        <dbReference type="ChEBI" id="CHEBI:57783"/>
        <dbReference type="ChEBI" id="CHEBI:58349"/>
        <dbReference type="EC" id="1.5.1.3"/>
    </reaction>
</comment>
<comment type="function">
    <text evidence="7">Key enzyme in folate metabolism. Catalyzes an essential reaction for de novo glycine and purine synthesis, and for DNA precursor synthesis.</text>
</comment>
<sequence>MTITILAAVARNGVIGVAGDLPWKISEDLKRVKRLTTGHVLVMGRRTYESIGRPLPGRSTVVVTRHPAWSAEGVHVAASVPDALRLAASLDDEIFVFGGADIYAQTLDLAHRLELTEVQDAPEGDTYFPAVDWSQWREVTRERHDGFDFVTYERDTTPRASAPAT</sequence>
<dbReference type="InterPro" id="IPR001796">
    <property type="entry name" value="DHFR_dom"/>
</dbReference>
<keyword evidence="4 7" id="KW-0554">One-carbon metabolism</keyword>
<dbReference type="CDD" id="cd00209">
    <property type="entry name" value="DHFR"/>
    <property type="match status" value="1"/>
</dbReference>
<dbReference type="PIRSF" id="PIRSF000194">
    <property type="entry name" value="DHFR"/>
    <property type="match status" value="1"/>
</dbReference>
<dbReference type="RefSeq" id="WP_112257621.1">
    <property type="nucleotide sequence ID" value="NZ_QMIG01000004.1"/>
</dbReference>
<keyword evidence="6 7" id="KW-0560">Oxidoreductase</keyword>
<dbReference type="InterPro" id="IPR012259">
    <property type="entry name" value="DHFR"/>
</dbReference>
<name>A0A329QVF8_9ACTN</name>
<protein>
    <recommendedName>
        <fullName evidence="3 7">Dihydrofolate reductase</fullName>
        <ecNumber evidence="3 7">1.5.1.3</ecNumber>
    </recommendedName>
</protein>
<keyword evidence="5 7" id="KW-0521">NADP</keyword>
<dbReference type="GO" id="GO:0005829">
    <property type="term" value="C:cytosol"/>
    <property type="evidence" value="ECO:0007669"/>
    <property type="project" value="TreeGrafter"/>
</dbReference>
<dbReference type="EMBL" id="QMIG01000004">
    <property type="protein sequence ID" value="RAW16410.1"/>
    <property type="molecule type" value="Genomic_DNA"/>
</dbReference>
<evidence type="ECO:0000313" key="11">
    <source>
        <dbReference type="Proteomes" id="UP000250462"/>
    </source>
</evidence>
<dbReference type="AlphaFoldDB" id="A0A329QVF8"/>